<dbReference type="Proteomes" id="UP000268016">
    <property type="component" value="Unassembled WGS sequence"/>
</dbReference>
<dbReference type="InterPro" id="IPR047641">
    <property type="entry name" value="ABC_transpr_MalK/UgpC-like"/>
</dbReference>
<dbReference type="InterPro" id="IPR012340">
    <property type="entry name" value="NA-bd_OB-fold"/>
</dbReference>
<dbReference type="PANTHER" id="PTHR43875:SF1">
    <property type="entry name" value="OSMOPROTECTIVE COMPOUNDS UPTAKE ATP-BINDING PROTEIN GGTA"/>
    <property type="match status" value="1"/>
</dbReference>
<dbReference type="Gene3D" id="3.40.50.300">
    <property type="entry name" value="P-loop containing nucleotide triphosphate hydrolases"/>
    <property type="match status" value="1"/>
</dbReference>
<keyword evidence="4 6" id="KW-0067">ATP-binding</keyword>
<feature type="domain" description="ABC transporter" evidence="5">
    <location>
        <begin position="20"/>
        <end position="251"/>
    </location>
</feature>
<dbReference type="InterPro" id="IPR003439">
    <property type="entry name" value="ABC_transporter-like_ATP-bd"/>
</dbReference>
<reference evidence="6 7" key="1">
    <citation type="submission" date="2018-10" db="EMBL/GenBank/DDBJ databases">
        <title>Histidinibacterium lentulum gen. nov., sp. nov., a marine bacterium from the culture broth of Picochlorum sp. 122.</title>
        <authorList>
            <person name="Wang G."/>
        </authorList>
    </citation>
    <scope>NUCLEOTIDE SEQUENCE [LARGE SCALE GENOMIC DNA]</scope>
    <source>
        <strain evidence="6 7">B17</strain>
    </source>
</reference>
<dbReference type="CDD" id="cd03301">
    <property type="entry name" value="ABC_MalK_N"/>
    <property type="match status" value="1"/>
</dbReference>
<dbReference type="InterPro" id="IPR015855">
    <property type="entry name" value="ABC_transpr_MalK-like"/>
</dbReference>
<dbReference type="PANTHER" id="PTHR43875">
    <property type="entry name" value="MALTODEXTRIN IMPORT ATP-BINDING PROTEIN MSMX"/>
    <property type="match status" value="1"/>
</dbReference>
<evidence type="ECO:0000256" key="4">
    <source>
        <dbReference type="ARBA" id="ARBA00022840"/>
    </source>
</evidence>
<dbReference type="GO" id="GO:0008643">
    <property type="term" value="P:carbohydrate transport"/>
    <property type="evidence" value="ECO:0007669"/>
    <property type="project" value="InterPro"/>
</dbReference>
<dbReference type="SUPFAM" id="SSF52540">
    <property type="entry name" value="P-loop containing nucleoside triphosphate hydrolases"/>
    <property type="match status" value="1"/>
</dbReference>
<dbReference type="GO" id="GO:0140359">
    <property type="term" value="F:ABC-type transporter activity"/>
    <property type="evidence" value="ECO:0007669"/>
    <property type="project" value="InterPro"/>
</dbReference>
<dbReference type="NCBIfam" id="NF008653">
    <property type="entry name" value="PRK11650.1"/>
    <property type="match status" value="1"/>
</dbReference>
<evidence type="ECO:0000256" key="1">
    <source>
        <dbReference type="ARBA" id="ARBA00005417"/>
    </source>
</evidence>
<keyword evidence="7" id="KW-1185">Reference proteome</keyword>
<dbReference type="PROSITE" id="PS00211">
    <property type="entry name" value="ABC_TRANSPORTER_1"/>
    <property type="match status" value="1"/>
</dbReference>
<proteinExistence type="inferred from homology"/>
<dbReference type="InterPro" id="IPR027417">
    <property type="entry name" value="P-loop_NTPase"/>
</dbReference>
<evidence type="ECO:0000313" key="6">
    <source>
        <dbReference type="EMBL" id="ROT98097.1"/>
    </source>
</evidence>
<dbReference type="Pfam" id="PF00005">
    <property type="entry name" value="ABC_tran"/>
    <property type="match status" value="1"/>
</dbReference>
<dbReference type="InterPro" id="IPR013611">
    <property type="entry name" value="Transp-assoc_OB_typ2"/>
</dbReference>
<dbReference type="PROSITE" id="PS50893">
    <property type="entry name" value="ABC_TRANSPORTER_2"/>
    <property type="match status" value="1"/>
</dbReference>
<dbReference type="InterPro" id="IPR003593">
    <property type="entry name" value="AAA+_ATPase"/>
</dbReference>
<gene>
    <name evidence="6" type="primary">ugpC</name>
    <name evidence="6" type="ORF">EAT49_17690</name>
</gene>
<dbReference type="EMBL" id="RDRB01000010">
    <property type="protein sequence ID" value="ROT98097.1"/>
    <property type="molecule type" value="Genomic_DNA"/>
</dbReference>
<dbReference type="RefSeq" id="WP_123643637.1">
    <property type="nucleotide sequence ID" value="NZ_ML119090.1"/>
</dbReference>
<dbReference type="GO" id="GO:0016887">
    <property type="term" value="F:ATP hydrolysis activity"/>
    <property type="evidence" value="ECO:0007669"/>
    <property type="project" value="InterPro"/>
</dbReference>
<keyword evidence="3" id="KW-0547">Nucleotide-binding</keyword>
<organism evidence="6 7">
    <name type="scientific">Histidinibacterium lentulum</name>
    <dbReference type="NCBI Taxonomy" id="2480588"/>
    <lineage>
        <taxon>Bacteria</taxon>
        <taxon>Pseudomonadati</taxon>
        <taxon>Pseudomonadota</taxon>
        <taxon>Alphaproteobacteria</taxon>
        <taxon>Rhodobacterales</taxon>
        <taxon>Paracoccaceae</taxon>
        <taxon>Histidinibacterium</taxon>
    </lineage>
</organism>
<dbReference type="AlphaFoldDB" id="A0A3N2QSB2"/>
<dbReference type="Gene3D" id="2.40.50.140">
    <property type="entry name" value="Nucleic acid-binding proteins"/>
    <property type="match status" value="1"/>
</dbReference>
<comment type="similarity">
    <text evidence="1">Belongs to the ABC transporter superfamily.</text>
</comment>
<comment type="caution">
    <text evidence="6">The sequence shown here is derived from an EMBL/GenBank/DDBJ whole genome shotgun (WGS) entry which is preliminary data.</text>
</comment>
<dbReference type="Pfam" id="PF08402">
    <property type="entry name" value="TOBE_2"/>
    <property type="match status" value="1"/>
</dbReference>
<dbReference type="Gene3D" id="2.40.50.100">
    <property type="match status" value="1"/>
</dbReference>
<name>A0A3N2QSB2_9RHOB</name>
<dbReference type="SMART" id="SM00382">
    <property type="entry name" value="AAA"/>
    <property type="match status" value="1"/>
</dbReference>
<dbReference type="OrthoDB" id="7832602at2"/>
<dbReference type="FunFam" id="3.40.50.300:FF:000042">
    <property type="entry name" value="Maltose/maltodextrin ABC transporter, ATP-binding protein"/>
    <property type="match status" value="1"/>
</dbReference>
<protein>
    <submittedName>
        <fullName evidence="6">sn-glycerol-3-phosphate ABC transporter ATP-binding protein UgpC</fullName>
    </submittedName>
</protein>
<evidence type="ECO:0000313" key="7">
    <source>
        <dbReference type="Proteomes" id="UP000268016"/>
    </source>
</evidence>
<dbReference type="InterPro" id="IPR008995">
    <property type="entry name" value="Mo/tungstate-bd_C_term_dom"/>
</dbReference>
<evidence type="ECO:0000259" key="5">
    <source>
        <dbReference type="PROSITE" id="PS50893"/>
    </source>
</evidence>
<dbReference type="SUPFAM" id="SSF50331">
    <property type="entry name" value="MOP-like"/>
    <property type="match status" value="1"/>
</dbReference>
<evidence type="ECO:0000256" key="3">
    <source>
        <dbReference type="ARBA" id="ARBA00022741"/>
    </source>
</evidence>
<accession>A0A3N2QSB2</accession>
<keyword evidence="2" id="KW-0813">Transport</keyword>
<dbReference type="GO" id="GO:0005524">
    <property type="term" value="F:ATP binding"/>
    <property type="evidence" value="ECO:0007669"/>
    <property type="project" value="UniProtKB-KW"/>
</dbReference>
<dbReference type="InterPro" id="IPR017871">
    <property type="entry name" value="ABC_transporter-like_CS"/>
</dbReference>
<dbReference type="GO" id="GO:0055052">
    <property type="term" value="C:ATP-binding cassette (ABC) transporter complex, substrate-binding subunit-containing"/>
    <property type="evidence" value="ECO:0007669"/>
    <property type="project" value="TreeGrafter"/>
</dbReference>
<evidence type="ECO:0000256" key="2">
    <source>
        <dbReference type="ARBA" id="ARBA00022448"/>
    </source>
</evidence>
<sequence>MDKTTAEELRRAGAAEGARLNLEGIAKRFDGGSVAVSALDLEALPGEFVVLVGPSGCGKSTTLRMVAGLEAPTEGRIRIDGRDVTALGAADRDVAMVFQDYALYPHMSVARNMGFGLRRRGASREETRRAVAEAARILELDDLLDRRPGELSGGQRQRVAMGRAIVRRPRLFLFDEPLSNLDARLRISMRTEVKRLHARFPTTTLYVTHDQTEAMTMADRVVVMNAGRVEQVGTPMEVYDRPASLFVAGFVGSPPMNLFPARLEAGALHAEGRRILPDVPAGLPDGPVMAGLRPEALRLADPGAQGAMPARLDLLEPLGAETLALWTAEGLGEVWVRHDARARLAPGLRAALTAHAADLHLFDPGTGTALRSGAFENRSAPLGSPS</sequence>